<organism evidence="2 3">
    <name type="scientific">Cellulomonas phragmiteti</name>
    <dbReference type="NCBI Taxonomy" id="478780"/>
    <lineage>
        <taxon>Bacteria</taxon>
        <taxon>Bacillati</taxon>
        <taxon>Actinomycetota</taxon>
        <taxon>Actinomycetes</taxon>
        <taxon>Micrococcales</taxon>
        <taxon>Cellulomonadaceae</taxon>
        <taxon>Cellulomonas</taxon>
    </lineage>
</organism>
<reference evidence="2 3" key="1">
    <citation type="submission" date="2021-01" db="EMBL/GenBank/DDBJ databases">
        <title>Whole genome shotgun sequence of Cellulomonas phragmiteti NBRC 110785.</title>
        <authorList>
            <person name="Komaki H."/>
            <person name="Tamura T."/>
        </authorList>
    </citation>
    <scope>NUCLEOTIDE SEQUENCE [LARGE SCALE GENOMIC DNA]</scope>
    <source>
        <strain evidence="2 3">NBRC 110785</strain>
    </source>
</reference>
<dbReference type="EMBL" id="BONP01000004">
    <property type="protein sequence ID" value="GIG39159.1"/>
    <property type="molecule type" value="Genomic_DNA"/>
</dbReference>
<evidence type="ECO:0000313" key="3">
    <source>
        <dbReference type="Proteomes" id="UP000614741"/>
    </source>
</evidence>
<gene>
    <name evidence="2" type="ORF">Cph01nite_09210</name>
</gene>
<evidence type="ECO:0000313" key="2">
    <source>
        <dbReference type="EMBL" id="GIG39159.1"/>
    </source>
</evidence>
<evidence type="ECO:0000259" key="1">
    <source>
        <dbReference type="PROSITE" id="PS51352"/>
    </source>
</evidence>
<dbReference type="RefSeq" id="WP_203671607.1">
    <property type="nucleotide sequence ID" value="NZ_BONP01000004.1"/>
</dbReference>
<dbReference type="InterPro" id="IPR000866">
    <property type="entry name" value="AhpC/TSA"/>
</dbReference>
<dbReference type="PROSITE" id="PS51352">
    <property type="entry name" value="THIOREDOXIN_2"/>
    <property type="match status" value="1"/>
</dbReference>
<dbReference type="Proteomes" id="UP000614741">
    <property type="component" value="Unassembled WGS sequence"/>
</dbReference>
<accession>A0ABQ4DIJ1</accession>
<dbReference type="SUPFAM" id="SSF52833">
    <property type="entry name" value="Thioredoxin-like"/>
    <property type="match status" value="1"/>
</dbReference>
<name>A0ABQ4DIJ1_9CELL</name>
<dbReference type="InterPro" id="IPR013766">
    <property type="entry name" value="Thioredoxin_domain"/>
</dbReference>
<protein>
    <recommendedName>
        <fullName evidence="1">Thioredoxin domain-containing protein</fullName>
    </recommendedName>
</protein>
<comment type="caution">
    <text evidence="2">The sequence shown here is derived from an EMBL/GenBank/DDBJ whole genome shotgun (WGS) entry which is preliminary data.</text>
</comment>
<dbReference type="InterPro" id="IPR036249">
    <property type="entry name" value="Thioredoxin-like_sf"/>
</dbReference>
<proteinExistence type="predicted"/>
<feature type="domain" description="Thioredoxin" evidence="1">
    <location>
        <begin position="35"/>
        <end position="187"/>
    </location>
</feature>
<dbReference type="Pfam" id="PF00578">
    <property type="entry name" value="AhpC-TSA"/>
    <property type="match status" value="1"/>
</dbReference>
<keyword evidence="3" id="KW-1185">Reference proteome</keyword>
<sequence>MTPLLRTRPAPAGYRFDDLRTRDVVADMRYRASDPAPGDPVPAFDLPTLDGGRFTSTALGDRPVLLVVGSQTCPVTRSALPPLNDLHARYGDRVRFVLVQTREAHPGELLRQPRTLEEKTAHAAAMRDDLHVGYEVAVDDLDGTLHRALGTKPNSAHVLRPDGTLTARVHWANDTAAVRAALDDVLAGRAARTRRSRTVAPLLAAVGHLPDVVRRAGAKAERDVWRAAAPLALLARAGSVLTRLTPDRRGPVAAAALTALAALTVLAALRAATP</sequence>
<dbReference type="Gene3D" id="3.40.30.10">
    <property type="entry name" value="Glutaredoxin"/>
    <property type="match status" value="1"/>
</dbReference>